<keyword evidence="4" id="KW-1185">Reference proteome</keyword>
<proteinExistence type="predicted"/>
<comment type="caution">
    <text evidence="3">The sequence shown here is derived from an EMBL/GenBank/DDBJ whole genome shotgun (WGS) entry which is preliminary data.</text>
</comment>
<dbReference type="PANTHER" id="PTHR34730:SF1">
    <property type="entry name" value="PARAQUAT-INDUCIBLE PROTEIN A"/>
    <property type="match status" value="1"/>
</dbReference>
<feature type="signal peptide" evidence="2">
    <location>
        <begin position="1"/>
        <end position="16"/>
    </location>
</feature>
<dbReference type="InterPro" id="IPR007498">
    <property type="entry name" value="PqiA-like"/>
</dbReference>
<feature type="transmembrane region" description="Helical" evidence="1">
    <location>
        <begin position="856"/>
        <end position="881"/>
    </location>
</feature>
<evidence type="ECO:0000256" key="2">
    <source>
        <dbReference type="SAM" id="SignalP"/>
    </source>
</evidence>
<dbReference type="Pfam" id="PF04403">
    <property type="entry name" value="PqiA"/>
    <property type="match status" value="2"/>
</dbReference>
<feature type="transmembrane region" description="Helical" evidence="1">
    <location>
        <begin position="821"/>
        <end position="844"/>
    </location>
</feature>
<feature type="chain" id="PRO_5045751855" evidence="2">
    <location>
        <begin position="17"/>
        <end position="981"/>
    </location>
</feature>
<keyword evidence="1" id="KW-0812">Transmembrane</keyword>
<feature type="transmembrane region" description="Helical" evidence="1">
    <location>
        <begin position="601"/>
        <end position="628"/>
    </location>
</feature>
<dbReference type="PANTHER" id="PTHR34730">
    <property type="entry name" value="UNNAMED PRODUCT"/>
    <property type="match status" value="1"/>
</dbReference>
<keyword evidence="1" id="KW-1133">Transmembrane helix</keyword>
<dbReference type="Proteomes" id="UP001470230">
    <property type="component" value="Unassembled WGS sequence"/>
</dbReference>
<feature type="transmembrane region" description="Helical" evidence="1">
    <location>
        <begin position="484"/>
        <end position="505"/>
    </location>
</feature>
<feature type="transmembrane region" description="Helical" evidence="1">
    <location>
        <begin position="538"/>
        <end position="557"/>
    </location>
</feature>
<gene>
    <name evidence="3" type="ORF">M9Y10_037525</name>
</gene>
<organism evidence="3 4">
    <name type="scientific">Tritrichomonas musculus</name>
    <dbReference type="NCBI Taxonomy" id="1915356"/>
    <lineage>
        <taxon>Eukaryota</taxon>
        <taxon>Metamonada</taxon>
        <taxon>Parabasalia</taxon>
        <taxon>Tritrichomonadida</taxon>
        <taxon>Tritrichomonadidae</taxon>
        <taxon>Tritrichomonas</taxon>
    </lineage>
</organism>
<accession>A0ABR2GRS1</accession>
<evidence type="ECO:0000313" key="4">
    <source>
        <dbReference type="Proteomes" id="UP001470230"/>
    </source>
</evidence>
<reference evidence="3 4" key="1">
    <citation type="submission" date="2024-04" db="EMBL/GenBank/DDBJ databases">
        <title>Tritrichomonas musculus Genome.</title>
        <authorList>
            <person name="Alves-Ferreira E."/>
            <person name="Grigg M."/>
            <person name="Lorenzi H."/>
            <person name="Galac M."/>
        </authorList>
    </citation>
    <scope>NUCLEOTIDE SEQUENCE [LARGE SCALE GENOMIC DNA]</scope>
    <source>
        <strain evidence="3 4">EAF2021</strain>
    </source>
</reference>
<evidence type="ECO:0000313" key="3">
    <source>
        <dbReference type="EMBL" id="KAK8836591.1"/>
    </source>
</evidence>
<feature type="transmembrane region" description="Helical" evidence="1">
    <location>
        <begin position="918"/>
        <end position="939"/>
    </location>
</feature>
<feature type="transmembrane region" description="Helical" evidence="1">
    <location>
        <begin position="688"/>
        <end position="716"/>
    </location>
</feature>
<protein>
    <submittedName>
        <fullName evidence="3">Uncharacterized protein</fullName>
    </submittedName>
</protein>
<keyword evidence="1" id="KW-0472">Membrane</keyword>
<name>A0ABR2GRS1_9EUKA</name>
<evidence type="ECO:0000256" key="1">
    <source>
        <dbReference type="SAM" id="Phobius"/>
    </source>
</evidence>
<feature type="transmembrane region" description="Helical" evidence="1">
    <location>
        <begin position="746"/>
        <end position="769"/>
    </location>
</feature>
<keyword evidence="2" id="KW-0732">Signal</keyword>
<dbReference type="EMBL" id="JAPFFF010000064">
    <property type="protein sequence ID" value="KAK8836591.1"/>
    <property type="molecule type" value="Genomic_DNA"/>
</dbReference>
<feature type="transmembrane region" description="Helical" evidence="1">
    <location>
        <begin position="648"/>
        <end position="668"/>
    </location>
</feature>
<sequence>MKFCVLIFILFIHSESIDEPSEIIDECGNDYKCIIKKLNFQIPNQRFYANHMHIAISSIFLYGTDIQTFSISHFPDKTPNNDSLIFNLQINGVNLNATINRLIRANAKITNFTLQLPLHFYRRNDQLIQNLTIIEDSFYAHIENVTIDLTGSFSSIAKKYLQQIYDLVEDLVNNNTNLYSLLNPLLEEKGSQLFEKINGYILSKVNYEEPIEIPINDTKELIPITQSPVIDVSRYVLNDIVSDGSNPLNFNNFVNRYIESSDTIKLSSIGEEFGFAVPLVIKTPTTIDIIVKEASIAGFNTWHDLSFLRPNINSKYILDSHSALGDIDINISAALNFSSGVTQELNLHTKIVNNQLDLGVQIAALKNASVNYTNSQFMNFNCLSKLLNLEESGITKLLLNTTFKKLDFQTNGFLDELINEIVNFIADFFFNNRSDLIPKFVNGFIYESLIMTDLIGLIDDGIEGQNCTISDDFSITDINVKVTYISFCVAAGIGLLFGLLIFIMARLNYDSDNDKSCWKLFWRVDEDASLMMHPAIPVVIRLLIPLFLFSIIALFVSSNTGLGAYFFLKVLINDDQGISFPSLYDFSLMSSVIDLWVEKSYFLSIFICVLSCIWPFIKLVLMLIVWILPAHIMSVRIRSRILNVLDELGKWSLLDSYVVIVMIVAFHLEFEFPIYNKKELHIPTYLNVYVYPGYGFITLIIGTLLSLGMSNAICVINRKVRNYKKVTKTTSNSSADKKCIFKIQHWSLNCLFVFLLVVSLATFSVGLYVKSCTFNFIGYVGWFLNAFHKNPSHSVSVLELGLGISHSVEFPNSFKARLTQLIFFLLTICVPYIHIICLFFLLFLPLNSKSLLSFFYICKFVYSWSCLDVFVVGFFVSFLVITEVYVWDGDCRFLEPIIDKSLVKSDAMCYQASSTVRFGAYFLVTAAVCHTIATIWINIKARRLANEEDTEFDASQTTTKRGDDDDDNDEIKNILLATENI</sequence>